<dbReference type="Pfam" id="PF07730">
    <property type="entry name" value="HisKA_3"/>
    <property type="match status" value="1"/>
</dbReference>
<dbReference type="SUPFAM" id="SSF55874">
    <property type="entry name" value="ATPase domain of HSP90 chaperone/DNA topoisomerase II/histidine kinase"/>
    <property type="match status" value="1"/>
</dbReference>
<gene>
    <name evidence="6" type="ORF">RM780_18705</name>
</gene>
<feature type="transmembrane region" description="Helical" evidence="4">
    <location>
        <begin position="28"/>
        <end position="47"/>
    </location>
</feature>
<proteinExistence type="predicted"/>
<dbReference type="Gene3D" id="3.30.565.10">
    <property type="entry name" value="Histidine kinase-like ATPase, C-terminal domain"/>
    <property type="match status" value="1"/>
</dbReference>
<keyword evidence="4" id="KW-0812">Transmembrane</keyword>
<dbReference type="EMBL" id="JAVREN010000029">
    <property type="protein sequence ID" value="MDT0308978.1"/>
    <property type="molecule type" value="Genomic_DNA"/>
</dbReference>
<keyword evidence="4" id="KW-1133">Transmembrane helix</keyword>
<comment type="caution">
    <text evidence="6">The sequence shown here is derived from an EMBL/GenBank/DDBJ whole genome shotgun (WGS) entry which is preliminary data.</text>
</comment>
<evidence type="ECO:0000256" key="4">
    <source>
        <dbReference type="SAM" id="Phobius"/>
    </source>
</evidence>
<dbReference type="InterPro" id="IPR050482">
    <property type="entry name" value="Sensor_HK_TwoCompSys"/>
</dbReference>
<dbReference type="PANTHER" id="PTHR24421:SF63">
    <property type="entry name" value="SENSOR HISTIDINE KINASE DESK"/>
    <property type="match status" value="1"/>
</dbReference>
<dbReference type="Gene3D" id="1.20.5.1930">
    <property type="match status" value="1"/>
</dbReference>
<feature type="transmembrane region" description="Helical" evidence="4">
    <location>
        <begin position="126"/>
        <end position="143"/>
    </location>
</feature>
<keyword evidence="3" id="KW-0902">Two-component regulatory system</keyword>
<sequence>MVVRAAVRWVRRVRGSGQRERIHLYIRYTLYSMGVFEAGATALGLVATAADSAAWAVAAASAVALAHASTGVLLTRRCLAHYLDAGAGAERAYGPDRLVLAYCAATCLALAATGGAVAAGALAEPAMGLTVQLAGFGAGPLALARPGRRAFRLAAVPVLAGLTALVASGTPGGPLAGLSATMVVLAAVMAGTYRTSAWMLRGIDRLDAARETEGRLAVAEERLRFARDLHDVLGRNLSVIALKSELAARLAVRGSPAAVDQMTEVQRIARESQREIREVVRGYRAAGLHAELVGAQGVLEAAGIACRVAEEGGAGAPGALPAAAESALGWVVREGTTNVLRHADAACCTVRLRLAEGTAVLEMENDGMRAPSGSEPGAGSGLAGLRERLSAVGGTLGAGPAAGGGSFLLTARVPLRVPLPGASGERP</sequence>
<feature type="domain" description="Signal transduction histidine kinase subgroup 3 dimerisation and phosphoacceptor" evidence="5">
    <location>
        <begin position="221"/>
        <end position="287"/>
    </location>
</feature>
<dbReference type="RefSeq" id="WP_311631929.1">
    <property type="nucleotide sequence ID" value="NZ_JAVREN010000029.1"/>
</dbReference>
<evidence type="ECO:0000313" key="7">
    <source>
        <dbReference type="Proteomes" id="UP001183388"/>
    </source>
</evidence>
<evidence type="ECO:0000256" key="2">
    <source>
        <dbReference type="ARBA" id="ARBA00022777"/>
    </source>
</evidence>
<feature type="transmembrane region" description="Helical" evidence="4">
    <location>
        <begin position="150"/>
        <end position="169"/>
    </location>
</feature>
<evidence type="ECO:0000259" key="5">
    <source>
        <dbReference type="Pfam" id="PF07730"/>
    </source>
</evidence>
<name>A0ABU2LCS9_9ACTN</name>
<keyword evidence="7" id="KW-1185">Reference proteome</keyword>
<keyword evidence="1" id="KW-0808">Transferase</keyword>
<dbReference type="InterPro" id="IPR011712">
    <property type="entry name" value="Sig_transdc_His_kin_sub3_dim/P"/>
</dbReference>
<protein>
    <submittedName>
        <fullName evidence="6">Histidine kinase</fullName>
    </submittedName>
</protein>
<feature type="transmembrane region" description="Helical" evidence="4">
    <location>
        <begin position="175"/>
        <end position="193"/>
    </location>
</feature>
<dbReference type="PANTHER" id="PTHR24421">
    <property type="entry name" value="NITRATE/NITRITE SENSOR PROTEIN NARX-RELATED"/>
    <property type="match status" value="1"/>
</dbReference>
<accession>A0ABU2LCS9</accession>
<dbReference type="GO" id="GO:0016301">
    <property type="term" value="F:kinase activity"/>
    <property type="evidence" value="ECO:0007669"/>
    <property type="project" value="UniProtKB-KW"/>
</dbReference>
<feature type="transmembrane region" description="Helical" evidence="4">
    <location>
        <begin position="99"/>
        <end position="120"/>
    </location>
</feature>
<keyword evidence="4" id="KW-0472">Membrane</keyword>
<feature type="transmembrane region" description="Helical" evidence="4">
    <location>
        <begin position="53"/>
        <end position="74"/>
    </location>
</feature>
<dbReference type="CDD" id="cd16917">
    <property type="entry name" value="HATPase_UhpB-NarQ-NarX-like"/>
    <property type="match status" value="1"/>
</dbReference>
<dbReference type="InterPro" id="IPR036890">
    <property type="entry name" value="HATPase_C_sf"/>
</dbReference>
<dbReference type="Proteomes" id="UP001183388">
    <property type="component" value="Unassembled WGS sequence"/>
</dbReference>
<organism evidence="6 7">
    <name type="scientific">Streptomyces boetiae</name>
    <dbReference type="NCBI Taxonomy" id="3075541"/>
    <lineage>
        <taxon>Bacteria</taxon>
        <taxon>Bacillati</taxon>
        <taxon>Actinomycetota</taxon>
        <taxon>Actinomycetes</taxon>
        <taxon>Kitasatosporales</taxon>
        <taxon>Streptomycetaceae</taxon>
        <taxon>Streptomyces</taxon>
    </lineage>
</organism>
<evidence type="ECO:0000256" key="3">
    <source>
        <dbReference type="ARBA" id="ARBA00023012"/>
    </source>
</evidence>
<reference evidence="7" key="1">
    <citation type="submission" date="2023-07" db="EMBL/GenBank/DDBJ databases">
        <title>30 novel species of actinomycetes from the DSMZ collection.</title>
        <authorList>
            <person name="Nouioui I."/>
        </authorList>
    </citation>
    <scope>NUCLEOTIDE SEQUENCE [LARGE SCALE GENOMIC DNA]</scope>
    <source>
        <strain evidence="7">DSM 44917</strain>
    </source>
</reference>
<evidence type="ECO:0000313" key="6">
    <source>
        <dbReference type="EMBL" id="MDT0308978.1"/>
    </source>
</evidence>
<evidence type="ECO:0000256" key="1">
    <source>
        <dbReference type="ARBA" id="ARBA00022679"/>
    </source>
</evidence>
<keyword evidence="2 6" id="KW-0418">Kinase</keyword>